<evidence type="ECO:0000259" key="17">
    <source>
        <dbReference type="PROSITE" id="PS50011"/>
    </source>
</evidence>
<feature type="domain" description="Phorbol-ester/DAG-type" evidence="18">
    <location>
        <begin position="1449"/>
        <end position="1498"/>
    </location>
</feature>
<dbReference type="SMART" id="SM00220">
    <property type="entry name" value="S_TKc"/>
    <property type="match status" value="1"/>
</dbReference>
<feature type="domain" description="Protein kinase" evidence="17">
    <location>
        <begin position="88"/>
        <end position="336"/>
    </location>
</feature>
<dbReference type="Pfam" id="PF00433">
    <property type="entry name" value="Pkinase_C"/>
    <property type="match status" value="1"/>
</dbReference>
<dbReference type="PROSITE" id="PS00108">
    <property type="entry name" value="PROTEIN_KINASE_ST"/>
    <property type="match status" value="1"/>
</dbReference>
<organism evidence="20 21">
    <name type="scientific">Mya arenaria</name>
    <name type="common">Soft-shell clam</name>
    <dbReference type="NCBI Taxonomy" id="6604"/>
    <lineage>
        <taxon>Eukaryota</taxon>
        <taxon>Metazoa</taxon>
        <taxon>Spiralia</taxon>
        <taxon>Lophotrochozoa</taxon>
        <taxon>Mollusca</taxon>
        <taxon>Bivalvia</taxon>
        <taxon>Autobranchia</taxon>
        <taxon>Heteroconchia</taxon>
        <taxon>Euheterodonta</taxon>
        <taxon>Imparidentia</taxon>
        <taxon>Neoheterodontei</taxon>
        <taxon>Myida</taxon>
        <taxon>Myoidea</taxon>
        <taxon>Myidae</taxon>
        <taxon>Mya</taxon>
    </lineage>
</organism>
<dbReference type="Gene3D" id="3.30.60.20">
    <property type="match status" value="1"/>
</dbReference>
<evidence type="ECO:0000259" key="19">
    <source>
        <dbReference type="PROSITE" id="PS51285"/>
    </source>
</evidence>
<evidence type="ECO:0000256" key="3">
    <source>
        <dbReference type="ARBA" id="ARBA00022553"/>
    </source>
</evidence>
<comment type="catalytic activity">
    <reaction evidence="13">
        <text>L-seryl-[protein] + ATP = O-phospho-L-seryl-[protein] + ADP + H(+)</text>
        <dbReference type="Rhea" id="RHEA:17989"/>
        <dbReference type="Rhea" id="RHEA-COMP:9863"/>
        <dbReference type="Rhea" id="RHEA-COMP:11604"/>
        <dbReference type="ChEBI" id="CHEBI:15378"/>
        <dbReference type="ChEBI" id="CHEBI:29999"/>
        <dbReference type="ChEBI" id="CHEBI:30616"/>
        <dbReference type="ChEBI" id="CHEBI:83421"/>
        <dbReference type="ChEBI" id="CHEBI:456216"/>
        <dbReference type="EC" id="2.7.11.1"/>
    </reaction>
</comment>
<evidence type="ECO:0000256" key="15">
    <source>
        <dbReference type="SAM" id="MobiDB-lite"/>
    </source>
</evidence>
<dbReference type="InterPro" id="IPR001180">
    <property type="entry name" value="CNH_dom"/>
</dbReference>
<dbReference type="Pfam" id="PF00130">
    <property type="entry name" value="C1_1"/>
    <property type="match status" value="1"/>
</dbReference>
<evidence type="ECO:0000313" key="20">
    <source>
        <dbReference type="EMBL" id="WAR01895.1"/>
    </source>
</evidence>
<evidence type="ECO:0000256" key="12">
    <source>
        <dbReference type="ARBA" id="ARBA00047899"/>
    </source>
</evidence>
<dbReference type="EMBL" id="CP111015">
    <property type="protein sequence ID" value="WAR01895.1"/>
    <property type="molecule type" value="Genomic_DNA"/>
</dbReference>
<keyword evidence="4" id="KW-0808">Transferase</keyword>
<protein>
    <recommendedName>
        <fullName evidence="1">non-specific serine/threonine protein kinase</fullName>
        <ecNumber evidence="1">2.7.11.1</ecNumber>
    </recommendedName>
</protein>
<dbReference type="InterPro" id="IPR008271">
    <property type="entry name" value="Ser/Thr_kinase_AS"/>
</dbReference>
<dbReference type="PROSITE" id="PS00479">
    <property type="entry name" value="ZF_DAG_PE_1"/>
    <property type="match status" value="1"/>
</dbReference>
<dbReference type="InterPro" id="IPR046349">
    <property type="entry name" value="C1-like_sf"/>
</dbReference>
<evidence type="ECO:0000259" key="16">
    <source>
        <dbReference type="PROSITE" id="PS50003"/>
    </source>
</evidence>
<proteinExistence type="predicted"/>
<evidence type="ECO:0000256" key="6">
    <source>
        <dbReference type="ARBA" id="ARBA00022741"/>
    </source>
</evidence>
<dbReference type="PROSITE" id="PS50011">
    <property type="entry name" value="PROTEIN_KINASE_DOM"/>
    <property type="match status" value="1"/>
</dbReference>
<keyword evidence="5" id="KW-0479">Metal-binding</keyword>
<feature type="region of interest" description="Disordered" evidence="15">
    <location>
        <begin position="1917"/>
        <end position="1938"/>
    </location>
</feature>
<evidence type="ECO:0000256" key="8">
    <source>
        <dbReference type="ARBA" id="ARBA00022777"/>
    </source>
</evidence>
<keyword evidence="9" id="KW-0862">Zinc</keyword>
<dbReference type="Gene3D" id="3.30.200.20">
    <property type="entry name" value="Phosphorylase Kinase, domain 1"/>
    <property type="match status" value="1"/>
</dbReference>
<dbReference type="SMART" id="SM00133">
    <property type="entry name" value="S_TK_X"/>
    <property type="match status" value="1"/>
</dbReference>
<evidence type="ECO:0000256" key="9">
    <source>
        <dbReference type="ARBA" id="ARBA00022833"/>
    </source>
</evidence>
<evidence type="ECO:0000256" key="14">
    <source>
        <dbReference type="SAM" id="Coils"/>
    </source>
</evidence>
<dbReference type="Gene3D" id="1.10.510.10">
    <property type="entry name" value="Transferase(Phosphotransferase) domain 1"/>
    <property type="match status" value="1"/>
</dbReference>
<dbReference type="Pfam" id="PF00069">
    <property type="entry name" value="Pkinase"/>
    <property type="match status" value="1"/>
</dbReference>
<feature type="domain" description="PH" evidence="16">
    <location>
        <begin position="1534"/>
        <end position="1649"/>
    </location>
</feature>
<evidence type="ECO:0000256" key="1">
    <source>
        <dbReference type="ARBA" id="ARBA00012513"/>
    </source>
</evidence>
<evidence type="ECO:0000256" key="2">
    <source>
        <dbReference type="ARBA" id="ARBA00022527"/>
    </source>
</evidence>
<reference evidence="20" key="1">
    <citation type="submission" date="2022-11" db="EMBL/GenBank/DDBJ databases">
        <title>Centuries of genome instability and evolution in soft-shell clam transmissible cancer (bioRxiv).</title>
        <authorList>
            <person name="Hart S.F.M."/>
            <person name="Yonemitsu M.A."/>
            <person name="Giersch R.M."/>
            <person name="Beal B.F."/>
            <person name="Arriagada G."/>
            <person name="Davis B.W."/>
            <person name="Ostrander E.A."/>
            <person name="Goff S.P."/>
            <person name="Metzger M.J."/>
        </authorList>
    </citation>
    <scope>NUCLEOTIDE SEQUENCE</scope>
    <source>
        <strain evidence="20">MELC-2E11</strain>
        <tissue evidence="20">Siphon/mantle</tissue>
    </source>
</reference>
<feature type="coiled-coil region" evidence="14">
    <location>
        <begin position="1363"/>
        <end position="1390"/>
    </location>
</feature>
<dbReference type="InterPro" id="IPR011993">
    <property type="entry name" value="PH-like_dom_sf"/>
</dbReference>
<dbReference type="InterPro" id="IPR017892">
    <property type="entry name" value="Pkinase_C"/>
</dbReference>
<dbReference type="InterPro" id="IPR001849">
    <property type="entry name" value="PH_domain"/>
</dbReference>
<dbReference type="PROSITE" id="PS50003">
    <property type="entry name" value="PH_DOMAIN"/>
    <property type="match status" value="1"/>
</dbReference>
<sequence>MSVTDESIEARIAVLDELAQCHTDCYDDSGKISTSLLSREGLTDALLTLYEECCRYRLLTNKHVAAFVAKYGKTIDELRKLRIQVSDFEVKDIIGRGHFGDVQVVRDKHTETITFFEEERDIMAKATSPWITKLHYAFQDSLALYLIMEFHAGGDLLSLLSRHDDIFEEKMARFYLAEIVLASNDLHKMGYVHRDLKPENVLIDCTGHIKLADFGSAAKLSAAGTVSSKMPVGTPDYVSPELLNAMNSDTVNTYGREVDWWSLGVCMYEMLFGKTPFTDESGSMVATYSNIMNYKACLKYPSSPFISSEAKSLMGGLLQDTNKRLDYAAIRKHPFFKLTNWDRIRIETPPFVPQLQGLDDTSNFEEFEKIKSPPLFDDHKNEKEFSGKDLPFVGFTYVEKLNSNDKSKSSLSAKTDKLDLSVRQSIGGVRQSIGGDVSTSVRELQRLRDKCKLLEESECTLRSSVDHLKFELGDREDMVDKLTRESQTYQMDLETYIAKSNRLSKQIEVMIEERASMEVMLGKIKCMNSEAELIEGDLHKMQMEELEERRKSSDLQRRDLALLESQDERWKGELEDKTHEIHELYKRISELEELIEAYEGQEKEFMEREQALRQKLSSQADSGTDNLELEGIVDKQEHDYEVWLEREHEYKDTIEKLKEELEARSEKARLSSEVRETMATQVHMYKEEVHSQREIIKGLEEQIECYRDDKRHLMSEVSRFREESGDRQFKIAELERSCKIERLERQLEKSREKEIDLRLKRRELTDIRIKIAEERIADVEKEKFKLERQLKDITKQLDELKDKQTDLSDKAMSTTSKVMVENLELKTKMDDVNRNVEKMEKQISKCERHIGELEEDIAAKNKELAHLKTVRTEKQELERKVMDLEFDLKQKEKKVLETSEKEQQVTKLEREKQNFETKIKSMENEIQEIKCKERSVTMRRSKMEDVEDLKQEKRFLESKVSNLQRQVENADQKTLKLEKELGSAKEAAEKVKVLEAEISILKKEQSRLQDELQSEREKEKNDSVRSRLQKELHESNLALSEARSLLSATQRQEKATRDTLEGDIRELRQRIFLLEKEKGLNEDNNKKEEAEKAAAQCEALEKRVKEAESRVGASQREKTAGLMERQLLKDSLAQKEHQCQLEAQKADKYKSICTELEAQIRDLEALTGEFEEREAQWKRERATYEKAVEERENDLEGANQRLNVLKQFRQNSAEMAAGVKDQLEKARLKHQADIDTLKRQMADINKETQRQHLRVSDLESQNSKLHSLVDQQKAVLTASDEENRRLKEEISKVLTENQETKRSNLKLRQNLEEAVDKLELIFGEKIDLENFTEALQGGKFFAKSGGKDAMGTLPVMGDLQTILDNELKKSRQLQEQLDRLRAENYKQANELLKLKGTLREKMVADSTNMMTPNIKAQVQVLIRTPAPHQTSGKPLLTPSVKKSHQHKIPHRFVTGLNTRATKCGVCLGSVPFVKQASKCQECSMVCHVKCSNIAQPTCGLPTEYVRHFTSMMDKGPAPSPRNTVGSPLEGGEEGISMTGWLKVPRSSKQPGWERRYAKMEGNILLLFYEDNDANPCDTFDLVPPETDVTVHSAVSAAELPSLANSDLPYVFRLEHEPLTTCWPGRVLYLMAPGFPEKQQWVASLEAAIKHLQKGDKVKRSKMEMTTLLDLSGDQRLELNCSLLLSKQLTLLGADEGLFALRLGQSSGEETQPVHHNVVSDVVGCTVFDVGMCGDAVYMVVGMTEKILVMKYNPELRQFCVRKELSSMEPCSCVIVVEGFAIVGTDRFYKINLDHPSLLAYKEPFLYVTYFTSVQAITVPASKQEIRGKQTSIDLVGPRYLGVALEPCTVFVGSSNGVTTQMLSLRGKDGTIELPIGKENRLGVRSAKKGDSSKSQTYNVNKYKSPRLCRRLSLTSIDSNSSVSSSSTVSSYSSVQTEL</sequence>
<evidence type="ECO:0000259" key="18">
    <source>
        <dbReference type="PROSITE" id="PS50081"/>
    </source>
</evidence>
<evidence type="ECO:0000313" key="21">
    <source>
        <dbReference type="Proteomes" id="UP001164746"/>
    </source>
</evidence>
<keyword evidence="8" id="KW-0418">Kinase</keyword>
<dbReference type="PANTHER" id="PTHR22988">
    <property type="entry name" value="MYOTONIC DYSTROPHY S/T KINASE-RELATED"/>
    <property type="match status" value="1"/>
</dbReference>
<dbReference type="PROSITE" id="PS51285">
    <property type="entry name" value="AGC_KINASE_CTER"/>
    <property type="match status" value="1"/>
</dbReference>
<dbReference type="Proteomes" id="UP001164746">
    <property type="component" value="Chromosome 4"/>
</dbReference>
<keyword evidence="2" id="KW-0723">Serine/threonine-protein kinase</keyword>
<evidence type="ECO:0000256" key="10">
    <source>
        <dbReference type="ARBA" id="ARBA00022840"/>
    </source>
</evidence>
<dbReference type="SUPFAM" id="SSF57889">
    <property type="entry name" value="Cysteine-rich domain"/>
    <property type="match status" value="1"/>
</dbReference>
<gene>
    <name evidence="20" type="ORF">MAR_008453</name>
</gene>
<dbReference type="InterPro" id="IPR050839">
    <property type="entry name" value="Rho-assoc_Ser/Thr_Kinase"/>
</dbReference>
<dbReference type="SMART" id="SM00233">
    <property type="entry name" value="PH"/>
    <property type="match status" value="1"/>
</dbReference>
<dbReference type="Pfam" id="PF00169">
    <property type="entry name" value="PH"/>
    <property type="match status" value="1"/>
</dbReference>
<keyword evidence="3" id="KW-0597">Phosphoprotein</keyword>
<keyword evidence="7" id="KW-0863">Zinc-finger</keyword>
<feature type="region of interest" description="Disordered" evidence="15">
    <location>
        <begin position="1011"/>
        <end position="1031"/>
    </location>
</feature>
<evidence type="ECO:0000256" key="7">
    <source>
        <dbReference type="ARBA" id="ARBA00022771"/>
    </source>
</evidence>
<dbReference type="SMART" id="SM00109">
    <property type="entry name" value="C1"/>
    <property type="match status" value="1"/>
</dbReference>
<keyword evidence="10" id="KW-0067">ATP-binding</keyword>
<dbReference type="SUPFAM" id="SSF50729">
    <property type="entry name" value="PH domain-like"/>
    <property type="match status" value="1"/>
</dbReference>
<feature type="coiled-coil region" evidence="14">
    <location>
        <begin position="1146"/>
        <end position="1317"/>
    </location>
</feature>
<dbReference type="InterPro" id="IPR002219">
    <property type="entry name" value="PKC_DAG/PE"/>
</dbReference>
<comment type="catalytic activity">
    <reaction evidence="12">
        <text>L-threonyl-[protein] + ATP = O-phospho-L-threonyl-[protein] + ADP + H(+)</text>
        <dbReference type="Rhea" id="RHEA:46608"/>
        <dbReference type="Rhea" id="RHEA-COMP:11060"/>
        <dbReference type="Rhea" id="RHEA-COMP:11605"/>
        <dbReference type="ChEBI" id="CHEBI:15378"/>
        <dbReference type="ChEBI" id="CHEBI:30013"/>
        <dbReference type="ChEBI" id="CHEBI:30616"/>
        <dbReference type="ChEBI" id="CHEBI:61977"/>
        <dbReference type="ChEBI" id="CHEBI:456216"/>
        <dbReference type="EC" id="2.7.11.1"/>
    </reaction>
</comment>
<dbReference type="PROSITE" id="PS50081">
    <property type="entry name" value="ZF_DAG_PE_2"/>
    <property type="match status" value="1"/>
</dbReference>
<dbReference type="InterPro" id="IPR000719">
    <property type="entry name" value="Prot_kinase_dom"/>
</dbReference>
<evidence type="ECO:0000256" key="11">
    <source>
        <dbReference type="ARBA" id="ARBA00023054"/>
    </source>
</evidence>
<accession>A0ABY7DVZ9</accession>
<keyword evidence="11 14" id="KW-0175">Coiled coil</keyword>
<keyword evidence="6" id="KW-0547">Nucleotide-binding</keyword>
<dbReference type="InterPro" id="IPR000961">
    <property type="entry name" value="AGC-kinase_C"/>
</dbReference>
<dbReference type="SUPFAM" id="SSF56112">
    <property type="entry name" value="Protein kinase-like (PK-like)"/>
    <property type="match status" value="1"/>
</dbReference>
<feature type="coiled-coil region" evidence="14">
    <location>
        <begin position="574"/>
        <end position="615"/>
    </location>
</feature>
<dbReference type="Pfam" id="PF00780">
    <property type="entry name" value="CNH"/>
    <property type="match status" value="1"/>
</dbReference>
<feature type="domain" description="AGC-kinase C-terminal" evidence="19">
    <location>
        <begin position="337"/>
        <end position="407"/>
    </location>
</feature>
<name>A0ABY7DVZ9_MYAAR</name>
<evidence type="ECO:0000256" key="13">
    <source>
        <dbReference type="ARBA" id="ARBA00048679"/>
    </source>
</evidence>
<evidence type="ECO:0000256" key="5">
    <source>
        <dbReference type="ARBA" id="ARBA00022723"/>
    </source>
</evidence>
<keyword evidence="21" id="KW-1185">Reference proteome</keyword>
<dbReference type="PANTHER" id="PTHR22988:SF71">
    <property type="entry name" value="CITRON RHO-INTERACTING KINASE"/>
    <property type="match status" value="1"/>
</dbReference>
<evidence type="ECO:0000256" key="4">
    <source>
        <dbReference type="ARBA" id="ARBA00022679"/>
    </source>
</evidence>
<dbReference type="InterPro" id="IPR011009">
    <property type="entry name" value="Kinase-like_dom_sf"/>
</dbReference>
<feature type="coiled-coil region" evidence="14">
    <location>
        <begin position="1050"/>
        <end position="1117"/>
    </location>
</feature>
<dbReference type="Gene3D" id="2.30.29.30">
    <property type="entry name" value="Pleckstrin-homology domain (PH domain)/Phosphotyrosine-binding domain (PTB)"/>
    <property type="match status" value="1"/>
</dbReference>
<dbReference type="EC" id="2.7.11.1" evidence="1"/>
<dbReference type="CDD" id="cd20814">
    <property type="entry name" value="CRIK"/>
    <property type="match status" value="1"/>
</dbReference>